<proteinExistence type="predicted"/>
<keyword evidence="2" id="KW-1185">Reference proteome</keyword>
<dbReference type="EMBL" id="LTEB01000013">
    <property type="protein sequence ID" value="KXU19036.1"/>
    <property type="molecule type" value="Genomic_DNA"/>
</dbReference>
<name>A0ABR5VF87_9CORY</name>
<sequence length="44" mass="4643">MSLDCVDPLIAPKAKNLVWLRSPLDLGAAGRPVKAAACRTPTPK</sequence>
<evidence type="ECO:0000313" key="2">
    <source>
        <dbReference type="Proteomes" id="UP000070339"/>
    </source>
</evidence>
<evidence type="ECO:0000313" key="1">
    <source>
        <dbReference type="EMBL" id="KXU19036.1"/>
    </source>
</evidence>
<reference evidence="1 2" key="1">
    <citation type="journal article" date="2016" name="Int. J. Syst. Evol. Microbiol.">
        <title>Resolving the Complexity of Human Skin Metagenomes Using Single-Molecule Sequencing.</title>
        <authorList>
            <consortium name="NISC Comparative Sequencing Program"/>
            <person name="Tsai Y.C."/>
            <person name="Conlan S."/>
            <person name="Deming C."/>
            <person name="Segre J.A."/>
            <person name="Kong H.H."/>
            <person name="Korlach J."/>
            <person name="Oh J."/>
        </authorList>
    </citation>
    <scope>NUCLEOTIDE SEQUENCE [LARGE SCALE GENOMIC DNA]</scope>
    <source>
        <strain evidence="1 2">1B08</strain>
    </source>
</reference>
<dbReference type="Proteomes" id="UP000070339">
    <property type="component" value="Unassembled WGS sequence"/>
</dbReference>
<accession>A0ABR5VF87</accession>
<organism evidence="1 2">
    <name type="scientific">Corynebacterium simulans</name>
    <dbReference type="NCBI Taxonomy" id="146827"/>
    <lineage>
        <taxon>Bacteria</taxon>
        <taxon>Bacillati</taxon>
        <taxon>Actinomycetota</taxon>
        <taxon>Actinomycetes</taxon>
        <taxon>Mycobacteriales</taxon>
        <taxon>Corynebacteriaceae</taxon>
        <taxon>Corynebacterium</taxon>
    </lineage>
</organism>
<protein>
    <submittedName>
        <fullName evidence="1">Fatty acid synthase</fullName>
    </submittedName>
</protein>
<gene>
    <name evidence="1" type="ORF">WM41_0258</name>
</gene>
<comment type="caution">
    <text evidence="1">The sequence shown here is derived from an EMBL/GenBank/DDBJ whole genome shotgun (WGS) entry which is preliminary data.</text>
</comment>